<name>A0ABV4P6G6_9GAMM</name>
<dbReference type="RefSeq" id="WP_371841781.1">
    <property type="nucleotide sequence ID" value="NZ_JBGMEK010000175.1"/>
</dbReference>
<evidence type="ECO:0000256" key="1">
    <source>
        <dbReference type="SAM" id="MobiDB-lite"/>
    </source>
</evidence>
<evidence type="ECO:0000313" key="2">
    <source>
        <dbReference type="EMBL" id="MFA0813941.1"/>
    </source>
</evidence>
<comment type="caution">
    <text evidence="2">The sequence shown here is derived from an EMBL/GenBank/DDBJ whole genome shotgun (WGS) entry which is preliminary data.</text>
</comment>
<keyword evidence="3" id="KW-1185">Reference proteome</keyword>
<dbReference type="Proteomes" id="UP001569428">
    <property type="component" value="Unassembled WGS sequence"/>
</dbReference>
<sequence length="153" mass="17471">MKNISTVLSQPPELKRPMGSDELSREQRDSVAYFFLRLSLLNREQYDRQFPDEKTEALAKREYAAHLKDFTREQIDAGMATYHDNRQAGVEGFQFLDVDRAIGLIRNGGVGEGNPARIHKLFEPLALPDKNAQERARKSGESELAKMRGMFDL</sequence>
<evidence type="ECO:0000313" key="3">
    <source>
        <dbReference type="Proteomes" id="UP001569428"/>
    </source>
</evidence>
<protein>
    <submittedName>
        <fullName evidence="2">Uncharacterized protein</fullName>
    </submittedName>
</protein>
<dbReference type="EMBL" id="JBGMEK010000175">
    <property type="protein sequence ID" value="MFA0813941.1"/>
    <property type="molecule type" value="Genomic_DNA"/>
</dbReference>
<accession>A0ABV4P6G6</accession>
<feature type="region of interest" description="Disordered" evidence="1">
    <location>
        <begin position="1"/>
        <end position="23"/>
    </location>
</feature>
<organism evidence="2 3">
    <name type="scientific">Microbulbifer epialgicus</name>
    <dbReference type="NCBI Taxonomy" id="393907"/>
    <lineage>
        <taxon>Bacteria</taxon>
        <taxon>Pseudomonadati</taxon>
        <taxon>Pseudomonadota</taxon>
        <taxon>Gammaproteobacteria</taxon>
        <taxon>Cellvibrionales</taxon>
        <taxon>Microbulbiferaceae</taxon>
        <taxon>Microbulbifer</taxon>
    </lineage>
</organism>
<gene>
    <name evidence="2" type="ORF">ACCI49_24035</name>
</gene>
<feature type="compositionally biased region" description="Basic and acidic residues" evidence="1">
    <location>
        <begin position="13"/>
        <end position="23"/>
    </location>
</feature>
<proteinExistence type="predicted"/>
<reference evidence="2 3" key="1">
    <citation type="submission" date="2024-08" db="EMBL/GenBank/DDBJ databases">
        <authorList>
            <person name="Ishaq N."/>
        </authorList>
    </citation>
    <scope>NUCLEOTIDE SEQUENCE [LARGE SCALE GENOMIC DNA]</scope>
    <source>
        <strain evidence="2 3">DSM 18651</strain>
    </source>
</reference>